<protein>
    <submittedName>
        <fullName evidence="2">Uncharacterized protein</fullName>
    </submittedName>
</protein>
<gene>
    <name evidence="2" type="primary">ORF223117</name>
</gene>
<feature type="non-terminal residue" evidence="2">
    <location>
        <position position="1"/>
    </location>
</feature>
<sequence length="90" mass="9843">SHAVDTNKKPLSQTLLSNSDTLPLYDSVPNETNDQTSDPGDEDLTDKQTNITNYKDQCLSDSNQYSNTIEPVYVNNSIALAGEDANSKYG</sequence>
<feature type="region of interest" description="Disordered" evidence="1">
    <location>
        <begin position="1"/>
        <end position="62"/>
    </location>
</feature>
<feature type="compositionally biased region" description="Polar residues" evidence="1">
    <location>
        <begin position="47"/>
        <end position="62"/>
    </location>
</feature>
<feature type="compositionally biased region" description="Polar residues" evidence="1">
    <location>
        <begin position="29"/>
        <end position="38"/>
    </location>
</feature>
<feature type="compositionally biased region" description="Polar residues" evidence="1">
    <location>
        <begin position="9"/>
        <end position="21"/>
    </location>
</feature>
<organism evidence="2">
    <name type="scientific">Arion vulgaris</name>
    <dbReference type="NCBI Taxonomy" id="1028688"/>
    <lineage>
        <taxon>Eukaryota</taxon>
        <taxon>Metazoa</taxon>
        <taxon>Spiralia</taxon>
        <taxon>Lophotrochozoa</taxon>
        <taxon>Mollusca</taxon>
        <taxon>Gastropoda</taxon>
        <taxon>Heterobranchia</taxon>
        <taxon>Euthyneura</taxon>
        <taxon>Panpulmonata</taxon>
        <taxon>Eupulmonata</taxon>
        <taxon>Stylommatophora</taxon>
        <taxon>Helicina</taxon>
        <taxon>Arionoidea</taxon>
        <taxon>Arionidae</taxon>
        <taxon>Arion</taxon>
    </lineage>
</organism>
<dbReference type="AlphaFoldDB" id="A0A0B7C6I9"/>
<name>A0A0B7C6I9_9EUPU</name>
<accession>A0A0B7C6I9</accession>
<evidence type="ECO:0000256" key="1">
    <source>
        <dbReference type="SAM" id="MobiDB-lite"/>
    </source>
</evidence>
<dbReference type="EMBL" id="HACG01053335">
    <property type="protein sequence ID" value="CEL00206.1"/>
    <property type="molecule type" value="Transcribed_RNA"/>
</dbReference>
<feature type="non-terminal residue" evidence="2">
    <location>
        <position position="90"/>
    </location>
</feature>
<reference evidence="2" key="1">
    <citation type="submission" date="2014-12" db="EMBL/GenBank/DDBJ databases">
        <title>Insight into the proteome of Arion vulgaris.</title>
        <authorList>
            <person name="Aradska J."/>
            <person name="Bulat T."/>
            <person name="Smidak R."/>
            <person name="Sarate P."/>
            <person name="Gangsoo J."/>
            <person name="Sialana F."/>
            <person name="Bilban M."/>
            <person name="Lubec G."/>
        </authorList>
    </citation>
    <scope>NUCLEOTIDE SEQUENCE</scope>
    <source>
        <tissue evidence="2">Skin</tissue>
    </source>
</reference>
<evidence type="ECO:0000313" key="2">
    <source>
        <dbReference type="EMBL" id="CEL00206.1"/>
    </source>
</evidence>
<proteinExistence type="predicted"/>